<dbReference type="AlphaFoldDB" id="A0A4Q5AJL4"/>
<dbReference type="PROSITE" id="PS50994">
    <property type="entry name" value="INTEGRASE"/>
    <property type="match status" value="1"/>
</dbReference>
<dbReference type="SUPFAM" id="SSF46689">
    <property type="entry name" value="Homeodomain-like"/>
    <property type="match status" value="1"/>
</dbReference>
<dbReference type="GO" id="GO:0015074">
    <property type="term" value="P:DNA integration"/>
    <property type="evidence" value="ECO:0007669"/>
    <property type="project" value="InterPro"/>
</dbReference>
<dbReference type="EMBL" id="RYUT01000007">
    <property type="protein sequence ID" value="RYQ29145.1"/>
    <property type="molecule type" value="Genomic_DNA"/>
</dbReference>
<proteinExistence type="predicted"/>
<dbReference type="InterPro" id="IPR048020">
    <property type="entry name" value="Transpos_IS3"/>
</dbReference>
<evidence type="ECO:0000313" key="2">
    <source>
        <dbReference type="EMBL" id="RYQ29145.1"/>
    </source>
</evidence>
<dbReference type="PANTHER" id="PTHR46889">
    <property type="entry name" value="TRANSPOSASE INSF FOR INSERTION SEQUENCE IS3B-RELATED"/>
    <property type="match status" value="1"/>
</dbReference>
<name>A0A4Q5AJL4_9BIFI</name>
<dbReference type="InterPro" id="IPR050900">
    <property type="entry name" value="Transposase_IS3/IS150/IS904"/>
</dbReference>
<dbReference type="NCBIfam" id="NF033516">
    <property type="entry name" value="transpos_IS3"/>
    <property type="match status" value="1"/>
</dbReference>
<comment type="caution">
    <text evidence="2">The sequence shown here is derived from an EMBL/GenBank/DDBJ whole genome shotgun (WGS) entry which is preliminary data.</text>
</comment>
<dbReference type="PANTHER" id="PTHR46889:SF4">
    <property type="entry name" value="TRANSPOSASE INSO FOR INSERTION SEQUENCE ELEMENT IS911B-RELATED"/>
    <property type="match status" value="1"/>
</dbReference>
<reference evidence="2 3" key="1">
    <citation type="submission" date="2018-12" db="EMBL/GenBank/DDBJ databases">
        <title>Unveiling genomic diversity among members of the Bifidobacterium pseudolongum species, a widely distributed gut commensal of the animal kingdom.</title>
        <authorList>
            <person name="Lugli G.A."/>
            <person name="Duranti S."/>
            <person name="Albert K."/>
            <person name="Mancabelli L."/>
            <person name="Napoli S."/>
            <person name="Viappiani A."/>
            <person name="Anzalone R."/>
            <person name="Longhi G."/>
            <person name="Milani C."/>
            <person name="Turroni F."/>
            <person name="Alessandri G."/>
            <person name="Sela D.A."/>
            <person name="Van Sinderen D."/>
            <person name="Ventura M."/>
        </authorList>
    </citation>
    <scope>NUCLEOTIDE SEQUENCE [LARGE SCALE GENOMIC DNA]</scope>
    <source>
        <strain evidence="2 3">2017B</strain>
    </source>
</reference>
<dbReference type="InterPro" id="IPR036397">
    <property type="entry name" value="RNaseH_sf"/>
</dbReference>
<protein>
    <submittedName>
        <fullName evidence="2">Transposase</fullName>
    </submittedName>
</protein>
<evidence type="ECO:0000259" key="1">
    <source>
        <dbReference type="PROSITE" id="PS50994"/>
    </source>
</evidence>
<accession>A0A4Q5AJL4</accession>
<organism evidence="2 3">
    <name type="scientific">Bifidobacterium pseudolongum subsp. globosum</name>
    <dbReference type="NCBI Taxonomy" id="1690"/>
    <lineage>
        <taxon>Bacteria</taxon>
        <taxon>Bacillati</taxon>
        <taxon>Actinomycetota</taxon>
        <taxon>Actinomycetes</taxon>
        <taxon>Bifidobacteriales</taxon>
        <taxon>Bifidobacteriaceae</taxon>
        <taxon>Bifidobacterium</taxon>
    </lineage>
</organism>
<sequence length="446" mass="50848">MYADETRRLALRLMMDEGMTARGAVAELRRRGLRAPSERTARTWRAECLRGKSEPERQGFDVRVRREVVDVYLRTGDAAMAASMAGCRPATVYTWRTKLYGGRKERAMAADAGRRAGDGDGVEELRARCERLEFENRLLKVQNDILKGVGPRDLTNMEKTRAVLRMHERYGYPLARLFAAVGLARATYHRLVRRLGEPSRVDLATPLVHEAFERLGRVAGYRRVHRVVNTRMRVGERTVRMIMKRDGLVPLSMGKAPRAYSSYTGELSGAPANLVGRRFHAERPNMLWVTDVTQFTMDGYKCWLSVLTDCFDGMIVAWTMSRRPDAHMANSMLRKAVATLRDGQRPVVHSDRGCHYRWPGWIEICERHGLVRSMSAKGCSPDNAAEGVFGCLKNEAFHGRDWTGVPYGRFKRHISAWISYHNKKREKQTLGWKSPVQYRKSLGLTS</sequence>
<dbReference type="InterPro" id="IPR001584">
    <property type="entry name" value="Integrase_cat-core"/>
</dbReference>
<dbReference type="SUPFAM" id="SSF53098">
    <property type="entry name" value="Ribonuclease H-like"/>
    <property type="match status" value="1"/>
</dbReference>
<dbReference type="InterPro" id="IPR012337">
    <property type="entry name" value="RNaseH-like_sf"/>
</dbReference>
<feature type="domain" description="Integrase catalytic" evidence="1">
    <location>
        <begin position="280"/>
        <end position="443"/>
    </location>
</feature>
<gene>
    <name evidence="2" type="ORF">PG2017B_1764</name>
</gene>
<dbReference type="Gene3D" id="3.30.420.10">
    <property type="entry name" value="Ribonuclease H-like superfamily/Ribonuclease H"/>
    <property type="match status" value="1"/>
</dbReference>
<dbReference type="InterPro" id="IPR009057">
    <property type="entry name" value="Homeodomain-like_sf"/>
</dbReference>
<dbReference type="Pfam" id="PF13333">
    <property type="entry name" value="rve_2"/>
    <property type="match status" value="1"/>
</dbReference>
<dbReference type="Pfam" id="PF00665">
    <property type="entry name" value="rve"/>
    <property type="match status" value="1"/>
</dbReference>
<evidence type="ECO:0000313" key="3">
    <source>
        <dbReference type="Proteomes" id="UP000291920"/>
    </source>
</evidence>
<dbReference type="Proteomes" id="UP000291920">
    <property type="component" value="Unassembled WGS sequence"/>
</dbReference>
<dbReference type="GO" id="GO:0003676">
    <property type="term" value="F:nucleic acid binding"/>
    <property type="evidence" value="ECO:0007669"/>
    <property type="project" value="InterPro"/>
</dbReference>